<evidence type="ECO:0000256" key="1">
    <source>
        <dbReference type="SAM" id="MobiDB-lite"/>
    </source>
</evidence>
<reference evidence="2 3" key="1">
    <citation type="journal article" date="2016" name="Mol. Biol. Evol.">
        <title>Genome-Wide Survey of Gut Fungi (Harpellales) Reveals the First Horizontally Transferred Ubiquitin Gene from a Mosquito Host.</title>
        <authorList>
            <person name="Wang Y."/>
            <person name="White M.M."/>
            <person name="Kvist S."/>
            <person name="Moncalvo J.M."/>
        </authorList>
    </citation>
    <scope>NUCLEOTIDE SEQUENCE [LARGE SCALE GENOMIC DNA]</scope>
    <source>
        <strain evidence="2 3">ALG-7-W6</strain>
    </source>
</reference>
<evidence type="ECO:0000313" key="2">
    <source>
        <dbReference type="EMBL" id="OLY81942.1"/>
    </source>
</evidence>
<feature type="compositionally biased region" description="Basic residues" evidence="1">
    <location>
        <begin position="55"/>
        <end position="74"/>
    </location>
</feature>
<protein>
    <submittedName>
        <fullName evidence="2">Uncharacterized protein</fullName>
    </submittedName>
</protein>
<dbReference type="AlphaFoldDB" id="A0A1R0GYF5"/>
<dbReference type="EMBL" id="LSSL01002060">
    <property type="protein sequence ID" value="OLY81942.1"/>
    <property type="molecule type" value="Genomic_DNA"/>
</dbReference>
<accession>A0A1R0GYF5</accession>
<evidence type="ECO:0000313" key="3">
    <source>
        <dbReference type="Proteomes" id="UP000187455"/>
    </source>
</evidence>
<gene>
    <name evidence="2" type="ORF">AYI68_g3946</name>
</gene>
<proteinExistence type="predicted"/>
<keyword evidence="3" id="KW-1185">Reference proteome</keyword>
<sequence>MQSETKKKKSSNDVMLLDKIIDLNLLFEKNLMRIDTILDNSESVRKFSLNIKHKAFKKRNKSTKKQKKSTKKTNNRISDFSKKDFEAPLNHH</sequence>
<name>A0A1R0GYF5_9FUNG</name>
<dbReference type="Proteomes" id="UP000187455">
    <property type="component" value="Unassembled WGS sequence"/>
</dbReference>
<organism evidence="2 3">
    <name type="scientific">Smittium mucronatum</name>
    <dbReference type="NCBI Taxonomy" id="133383"/>
    <lineage>
        <taxon>Eukaryota</taxon>
        <taxon>Fungi</taxon>
        <taxon>Fungi incertae sedis</taxon>
        <taxon>Zoopagomycota</taxon>
        <taxon>Kickxellomycotina</taxon>
        <taxon>Harpellomycetes</taxon>
        <taxon>Harpellales</taxon>
        <taxon>Legeriomycetaceae</taxon>
        <taxon>Smittium</taxon>
    </lineage>
</organism>
<feature type="region of interest" description="Disordered" evidence="1">
    <location>
        <begin position="55"/>
        <end position="92"/>
    </location>
</feature>
<comment type="caution">
    <text evidence="2">The sequence shown here is derived from an EMBL/GenBank/DDBJ whole genome shotgun (WGS) entry which is preliminary data.</text>
</comment>